<evidence type="ECO:0000313" key="1">
    <source>
        <dbReference type="EMBL" id="SIR54523.1"/>
    </source>
</evidence>
<keyword evidence="2" id="KW-1185">Reference proteome</keyword>
<dbReference type="OrthoDB" id="9180201at2"/>
<evidence type="ECO:0008006" key="3">
    <source>
        <dbReference type="Google" id="ProtNLM"/>
    </source>
</evidence>
<dbReference type="SUPFAM" id="SSF48695">
    <property type="entry name" value="Multiheme cytochromes"/>
    <property type="match status" value="1"/>
</dbReference>
<protein>
    <recommendedName>
        <fullName evidence="3">Doubled CXXCH domain-containing protein</fullName>
    </recommendedName>
</protein>
<dbReference type="EMBL" id="FTMD01000019">
    <property type="protein sequence ID" value="SIR54523.1"/>
    <property type="molecule type" value="Genomic_DNA"/>
</dbReference>
<dbReference type="STRING" id="34027.SAMN05421829_11956"/>
<name>A0A1N7BTG9_9RHOO</name>
<reference evidence="2" key="1">
    <citation type="submission" date="2017-01" db="EMBL/GenBank/DDBJ databases">
        <authorList>
            <person name="Varghese N."/>
            <person name="Submissions S."/>
        </authorList>
    </citation>
    <scope>NUCLEOTIDE SEQUENCE [LARGE SCALE GENOMIC DNA]</scope>
    <source>
        <strain evidence="2">ATCC 51758</strain>
    </source>
</reference>
<gene>
    <name evidence="1" type="ORF">SAMN05421829_11956</name>
</gene>
<organism evidence="1 2">
    <name type="scientific">Aromatoleum tolulyticum</name>
    <dbReference type="NCBI Taxonomy" id="34027"/>
    <lineage>
        <taxon>Bacteria</taxon>
        <taxon>Pseudomonadati</taxon>
        <taxon>Pseudomonadota</taxon>
        <taxon>Betaproteobacteria</taxon>
        <taxon>Rhodocyclales</taxon>
        <taxon>Rhodocyclaceae</taxon>
        <taxon>Aromatoleum</taxon>
    </lineage>
</organism>
<dbReference type="InterPro" id="IPR036280">
    <property type="entry name" value="Multihaem_cyt_sf"/>
</dbReference>
<accession>A0A1N7BTG9</accession>
<dbReference type="Proteomes" id="UP000186819">
    <property type="component" value="Unassembled WGS sequence"/>
</dbReference>
<sequence length="155" mass="16701">MAIYGAGPARADYSDCRTCHYATNVDSTTPDLTGYFVDPGHHPVRVNYPIRADYHLPATTSATGILFFDNNGNGVPDPDEIQLFSSSVLSDTTGTGTTTRAKGKQKSTAITDTWVIDCASCHVEHGLTPPDPQRAADYVRRAGGDRLLCLTCHNL</sequence>
<proteinExistence type="predicted"/>
<dbReference type="AlphaFoldDB" id="A0A1N7BTG9"/>
<evidence type="ECO:0000313" key="2">
    <source>
        <dbReference type="Proteomes" id="UP000186819"/>
    </source>
</evidence>
<dbReference type="RefSeq" id="WP_076604096.1">
    <property type="nucleotide sequence ID" value="NZ_FTMD01000019.1"/>
</dbReference>